<evidence type="ECO:0000259" key="2">
    <source>
        <dbReference type="Pfam" id="PF13086"/>
    </source>
</evidence>
<dbReference type="PANTHER" id="PTHR10887:SF445">
    <property type="entry name" value="NFX1-TYPE ZINC FINGER-CONTAINING PROTEIN 1"/>
    <property type="match status" value="1"/>
</dbReference>
<dbReference type="GO" id="GO:0031048">
    <property type="term" value="P:regulatory ncRNA-mediated heterochromatin formation"/>
    <property type="evidence" value="ECO:0007669"/>
    <property type="project" value="TreeGrafter"/>
</dbReference>
<feature type="domain" description="DNA2/NAM7 helicase-like C-terminal" evidence="3">
    <location>
        <begin position="1163"/>
        <end position="1399"/>
    </location>
</feature>
<dbReference type="InterPro" id="IPR047187">
    <property type="entry name" value="SF1_C_Upf1"/>
</dbReference>
<dbReference type="InterPro" id="IPR041677">
    <property type="entry name" value="DNA2/NAM7_AAA_11"/>
</dbReference>
<protein>
    <recommendedName>
        <fullName evidence="6">NFX1-type zinc finger-containing protein 1</fullName>
    </recommendedName>
</protein>
<evidence type="ECO:0000313" key="5">
    <source>
        <dbReference type="Proteomes" id="UP001194580"/>
    </source>
</evidence>
<dbReference type="Pfam" id="PF13087">
    <property type="entry name" value="AAA_12"/>
    <property type="match status" value="1"/>
</dbReference>
<reference evidence="4" key="1">
    <citation type="journal article" date="2020" name="Fungal Divers.">
        <title>Resolving the Mortierellaceae phylogeny through synthesis of multi-gene phylogenetics and phylogenomics.</title>
        <authorList>
            <person name="Vandepol N."/>
            <person name="Liber J."/>
            <person name="Desiro A."/>
            <person name="Na H."/>
            <person name="Kennedy M."/>
            <person name="Barry K."/>
            <person name="Grigoriev I.V."/>
            <person name="Miller A.N."/>
            <person name="O'Donnell K."/>
            <person name="Stajich J.E."/>
            <person name="Bonito G."/>
        </authorList>
    </citation>
    <scope>NUCLEOTIDE SEQUENCE</scope>
    <source>
        <strain evidence="4">NRRL 28262</strain>
    </source>
</reference>
<dbReference type="InterPro" id="IPR045055">
    <property type="entry name" value="DNA2/NAM7-like"/>
</dbReference>
<evidence type="ECO:0000259" key="3">
    <source>
        <dbReference type="Pfam" id="PF13087"/>
    </source>
</evidence>
<feature type="region of interest" description="Disordered" evidence="1">
    <location>
        <begin position="1"/>
        <end position="146"/>
    </location>
</feature>
<evidence type="ECO:0000256" key="1">
    <source>
        <dbReference type="SAM" id="MobiDB-lite"/>
    </source>
</evidence>
<dbReference type="CDD" id="cd18808">
    <property type="entry name" value="SF1_C_Upf1"/>
    <property type="match status" value="1"/>
</dbReference>
<dbReference type="InterPro" id="IPR041679">
    <property type="entry name" value="DNA2/NAM7-like_C"/>
</dbReference>
<feature type="compositionally biased region" description="Gly residues" evidence="1">
    <location>
        <begin position="29"/>
        <end position="49"/>
    </location>
</feature>
<evidence type="ECO:0000313" key="4">
    <source>
        <dbReference type="EMBL" id="KAG0279756.1"/>
    </source>
</evidence>
<dbReference type="GO" id="GO:0004386">
    <property type="term" value="F:helicase activity"/>
    <property type="evidence" value="ECO:0007669"/>
    <property type="project" value="InterPro"/>
</dbReference>
<proteinExistence type="predicted"/>
<sequence length="1954" mass="217519">MYTRGAFGNWGGRGRGRGRGQDESLGQGQSLGRGRGQDTGAGQGWGKGRGTSQSAHGAFDAPIGRGRVDDSQCEARNSVRGRGDERYGGFHTSQSETSSWNNNQSNRGRGGLAVSQGSSGSWSRGRGGRGRGRGGGGGGNDLTDQEQTEILSSRKSTVYISSEGTDDLIVPSTIGVEIGLASQVLQQSGLEALQTPLQMKLFIQSCLLNLSNHHSVDTSEVFFHLTSEKGLSKLRHIMLQPVSIGGADDASSSTMFFLSVVLPLIGLLTRQSICQTVLRSESNLIYRLVKELREQFLESVILSNIRSLLNQRPAYISSRGFPALSSHPLQEDRHVQDILHSSDFFLCALLSIVRLFYQVLTRFPGSASELVPLIDDLVTLVGQCLQLLEGGHAQQVHLNSTLGMEMRRLSSIIHDMISNQEQSLPQPWLTLSSPSGIPFDGPGKLALQGPRHDNDHAMIAKIDLVPTRDEILCRDEPYLPINNNKDQTTHFLPSGWSRHFDDHFRLIRHDIMEPFCSAIQAFVDILEKTNGRGNQDIFEINELTRLLDDNINMNVYSNVQFLGISTDEQYPGSTKISFDQPNKVQGLDQEDRENFWELARGRLIFSGIVGFVKRSGGQVGGDFHGPQVLLAMVRERDIHELSKSESTAFAQVFFTESASYSTVLTPPQSSVHNEGWFMVECPGSLFEAYRVVLKALQRKLPSTMPFRKYIAPSDEDTAEAHHFPNRGPIDPPLYTTTPGFKFDISVLLENERSCELDVRDALSVDQSITTLKEHSSLDDTQVAALVETLSKEFALISGLPASGKTKIGVDLVKVLLHNKQAMNCGPILVMSYTNHALDQFLGLLLDHGYNKIARLGLNSRSRRLAQYNLHTMLESRSKEKPFAAKRYQGKSWLMSKRAVEAIRELSLALESGYFNWRLVKEHLEFASPAQCRQFESYSRMSEGWRGDENDEPLHHYLAGKDAYERWATGKDLEETRGLGRHDDGQDRPGVQRTNAILSLGQDHGENVGMHRGEASVSGRPLSLLGGDVWSMTMAERRRLIEHWSPDIRQLIEMELEQHHQYLKSADENKYSAHDEHSRLILSSMDVIGMTTTGSAQNHVLLESVAPKIILCVEAGEVLESHILSALSPSTQQLILIGDHLQLRPYVQNINLSSESSIGQKYNLDTSLFERLVTSKVSPLPVSRLTTQHRMRSEISSLVRNALYPALEDDGFASQHPDIAGMATNLFFMNHCHPEDTRGLYDSQFFSNKFEIEMIEALTVHLTRNGYSKPGDIVILTPYLGQLNKIFYRLQSRFRTQLIGRDSERMDSSVGEQDAEAMQRGQSQTLVTEKDNVAINHIAFKTIDNFQGEEAKIAIISLVRSNASSGDEDVAGSEGFLKFPNLTNVLLTRAQHGMFIIGNAEVMAQPKHGVWPAVMKDLQHSDRAGPGFPISCKKHPDMRRIVCNPEDLHAAAPDGGCHPDNPEHHLVKCREPCLLPQSGCRHLCQKMCWEDCRDCSVVVPPWNLPCGHEVESPRCWQLMDPTKIRCTAKVDVDNDPILVPPCGHPLTVSTLDGLIHLGDYYQKQSDESSGVETYIAIKDLNTGPRQQVDCSVCSEPIGASFFRYGRPIKHSQLLSLMQEFRKTHFKKLTIDDRNRCMEIVESLVSAKEDLVTALGNTKVVRCRDPPQSNGRRVKIQDGVLVGDLGDLASLYQIPWKHQTAWIAAVTPVKDMLELLGQSLIERTPLKEVSTLLAIQSHSLGASVPWRRSFLSSQNTRELSSSPTKEEMAPSIRILGLESMLGPDGQLIYQRQLGDCGLVSFLLKNVYSLANAVMKEVGAESGWFWFVGDLLECCNVFHLRFKTIAHQHAQTYGTNVDKVPTVEKLVLAGFRTKLVWLSARPLGGKRTNEEFQKAVREIEGAFLAELSEQRGGGSGFGVQYGVERAQIEKEMEVLVKRVKVLGEKAQKLGLEEVKEW</sequence>
<comment type="caution">
    <text evidence="4">The sequence shown here is derived from an EMBL/GenBank/DDBJ whole genome shotgun (WGS) entry which is preliminary data.</text>
</comment>
<dbReference type="SUPFAM" id="SSF52540">
    <property type="entry name" value="P-loop containing nucleoside triphosphate hydrolases"/>
    <property type="match status" value="1"/>
</dbReference>
<accession>A0AAD4DJG6</accession>
<dbReference type="EMBL" id="JAAAIL010000105">
    <property type="protein sequence ID" value="KAG0279756.1"/>
    <property type="molecule type" value="Genomic_DNA"/>
</dbReference>
<feature type="domain" description="DNA2/NAM7 helicase helicase" evidence="2">
    <location>
        <begin position="777"/>
        <end position="1146"/>
    </location>
</feature>
<dbReference type="InterPro" id="IPR027417">
    <property type="entry name" value="P-loop_NTPase"/>
</dbReference>
<keyword evidence="5" id="KW-1185">Reference proteome</keyword>
<feature type="compositionally biased region" description="Polar residues" evidence="1">
    <location>
        <begin position="91"/>
        <end position="107"/>
    </location>
</feature>
<dbReference type="PANTHER" id="PTHR10887">
    <property type="entry name" value="DNA2/NAM7 HELICASE FAMILY"/>
    <property type="match status" value="1"/>
</dbReference>
<gene>
    <name evidence="4" type="ORF">BGZ95_000288</name>
</gene>
<name>A0AAD4DJG6_9FUNG</name>
<dbReference type="Gene3D" id="3.40.50.300">
    <property type="entry name" value="P-loop containing nucleotide triphosphate hydrolases"/>
    <property type="match status" value="3"/>
</dbReference>
<evidence type="ECO:0008006" key="6">
    <source>
        <dbReference type="Google" id="ProtNLM"/>
    </source>
</evidence>
<dbReference type="GO" id="GO:0031380">
    <property type="term" value="C:nuclear RNA-directed RNA polymerase complex"/>
    <property type="evidence" value="ECO:0007669"/>
    <property type="project" value="TreeGrafter"/>
</dbReference>
<dbReference type="Pfam" id="PF13086">
    <property type="entry name" value="AAA_11"/>
    <property type="match status" value="1"/>
</dbReference>
<dbReference type="Proteomes" id="UP001194580">
    <property type="component" value="Unassembled WGS sequence"/>
</dbReference>
<organism evidence="4 5">
    <name type="scientific">Linnemannia exigua</name>
    <dbReference type="NCBI Taxonomy" id="604196"/>
    <lineage>
        <taxon>Eukaryota</taxon>
        <taxon>Fungi</taxon>
        <taxon>Fungi incertae sedis</taxon>
        <taxon>Mucoromycota</taxon>
        <taxon>Mortierellomycotina</taxon>
        <taxon>Mortierellomycetes</taxon>
        <taxon>Mortierellales</taxon>
        <taxon>Mortierellaceae</taxon>
        <taxon>Linnemannia</taxon>
    </lineage>
</organism>